<dbReference type="PANTHER" id="PTHR43397:SF1">
    <property type="entry name" value="ERGOTHIONEINE BIOSYNTHESIS PROTEIN 1"/>
    <property type="match status" value="1"/>
</dbReference>
<dbReference type="EMBL" id="JAACJK010000172">
    <property type="protein sequence ID" value="KAF5319895.1"/>
    <property type="molecule type" value="Genomic_DNA"/>
</dbReference>
<comment type="pathway">
    <text evidence="5">Amino-acid biosynthesis; ergothioneine biosynthesis.</text>
</comment>
<dbReference type="OrthoDB" id="659at2759"/>
<sequence length="930" mass="104106">MGRLWLVRRARPNFPAISSSFLPCSVTPTFKMPVEILDLHSLSNDGIPTFDMSRQIMDGLSRPTGQKNMPTMLLYDEHGLRLYDDITTAAPEYYLFGAEEEILKNNADDIVEAVHRGKPLDTQEVVLELGAGALRKTSHMLLGLSRFAEKQKLSAPITYYALDLEKRELERTLGEIDSSDIGKLLAGKVATKGMCGTYDDGLKFLENGGLSEVLPTFADAFRGGSPISSGSSSDSSSAGDSPASSPTSEGRHDGFEFEQVAPGTPSSPTSSHGDERTLHIMFLGSSIGNFPRAEAASFLRSLPLRAGEGDTLLLGLDHDNEKLKIEEAYNDKEGYTKKFIMNGLKVAGRTLGNERLFDEDKWEYVNRYNTVERRHEAYYRSKCAQVITDPTGDAQYEFAPNEELKVEESVKYSDVDAYTLFTNGNLRPVQRWTDSQRQYSLWLLERPPFMFPLLSSPSVVVPADKDASSLVTSKASKASPFSIPSRTDWKDLWEAWDFVTQRMIPPSMLHEKPIDLRHICLFYLGHIPTFLDIHLTRLLEGAHTEPEEFKYIFERGIDPDVDDPNQCHPHSEVPEKPEDWPSVSSILDFQSRVRARLMNLYNDISNGRVQLSRKIARVLSMTLEHEAMHLETLLYMLIQKANGSPGGSNGTIPPPGFTIPHWDSLKVEWNCAAALPKNQRVVLGPEEVVLGHDDIEAEDATKKGDAVSVQGHEFGWDNESPKRVVKVDKFEISWRPVTNGEYYAYYQGEGKGKAERPASWAEDDGVMKVRTLYGPVEMEVAHNWPLIASYDSLSTYAQVKGGRLPTEPELRLFYDKFEAGYEGGSNIGFRNWHPVPATTGLDRGSGRGTNGGVWEWTSTLFDKTDGFVSSTLYPGYSSDFFDGKHQVVLGGSYATPPRIAGRRSFRNWYQRNYPYAWVGGRIVYDVPAEK</sequence>
<protein>
    <recommendedName>
        <fullName evidence="12">DUF323 domain-containing protein</fullName>
    </recommendedName>
</protein>
<keyword evidence="4" id="KW-0408">Iron</keyword>
<dbReference type="GO" id="GO:0032259">
    <property type="term" value="P:methylation"/>
    <property type="evidence" value="ECO:0007669"/>
    <property type="project" value="UniProtKB-KW"/>
</dbReference>
<evidence type="ECO:0000256" key="2">
    <source>
        <dbReference type="ARBA" id="ARBA00022679"/>
    </source>
</evidence>
<proteinExistence type="predicted"/>
<evidence type="ECO:0008006" key="12">
    <source>
        <dbReference type="Google" id="ProtNLM"/>
    </source>
</evidence>
<dbReference type="InterPro" id="IPR042095">
    <property type="entry name" value="SUMF_sf"/>
</dbReference>
<dbReference type="Proteomes" id="UP000541558">
    <property type="component" value="Unassembled WGS sequence"/>
</dbReference>
<dbReference type="GO" id="GO:0008168">
    <property type="term" value="F:methyltransferase activity"/>
    <property type="evidence" value="ECO:0007669"/>
    <property type="project" value="UniProtKB-KW"/>
</dbReference>
<dbReference type="Gene3D" id="3.40.50.150">
    <property type="entry name" value="Vaccinia Virus protein VP39"/>
    <property type="match status" value="1"/>
</dbReference>
<feature type="domain" description="Histidine-specific methyltransferase SAM-dependent" evidence="8">
    <location>
        <begin position="274"/>
        <end position="445"/>
    </location>
</feature>
<dbReference type="InterPro" id="IPR051128">
    <property type="entry name" value="EgtD_Methyltrsf_superfamily"/>
</dbReference>
<evidence type="ECO:0000256" key="4">
    <source>
        <dbReference type="ARBA" id="ARBA00023004"/>
    </source>
</evidence>
<evidence type="ECO:0000256" key="5">
    <source>
        <dbReference type="ARBA" id="ARBA00037882"/>
    </source>
</evidence>
<feature type="region of interest" description="Disordered" evidence="6">
    <location>
        <begin position="225"/>
        <end position="274"/>
    </location>
</feature>
<dbReference type="InterPro" id="IPR005532">
    <property type="entry name" value="SUMF_dom"/>
</dbReference>
<keyword evidence="2" id="KW-0808">Transferase</keyword>
<dbReference type="Pfam" id="PF03781">
    <property type="entry name" value="FGE-sulfatase"/>
    <property type="match status" value="2"/>
</dbReference>
<dbReference type="SUPFAM" id="SSF56436">
    <property type="entry name" value="C-type lectin-like"/>
    <property type="match status" value="1"/>
</dbReference>
<evidence type="ECO:0000259" key="8">
    <source>
        <dbReference type="Pfam" id="PF10017"/>
    </source>
</evidence>
<dbReference type="InterPro" id="IPR029063">
    <property type="entry name" value="SAM-dependent_MTases_sf"/>
</dbReference>
<dbReference type="PANTHER" id="PTHR43397">
    <property type="entry name" value="ERGOTHIONEINE BIOSYNTHESIS PROTEIN 1"/>
    <property type="match status" value="1"/>
</dbReference>
<feature type="domain" description="Histidine-specific methyltransferase SAM-dependent" evidence="8">
    <location>
        <begin position="53"/>
        <end position="207"/>
    </location>
</feature>
<evidence type="ECO:0000256" key="3">
    <source>
        <dbReference type="ARBA" id="ARBA00023002"/>
    </source>
</evidence>
<evidence type="ECO:0000256" key="6">
    <source>
        <dbReference type="SAM" id="MobiDB-lite"/>
    </source>
</evidence>
<dbReference type="InterPro" id="IPR024775">
    <property type="entry name" value="DinB-like"/>
</dbReference>
<feature type="domain" description="Sulfatase-modifying factor enzyme-like" evidence="7">
    <location>
        <begin position="712"/>
        <end position="810"/>
    </location>
</feature>
<evidence type="ECO:0000313" key="11">
    <source>
        <dbReference type="Proteomes" id="UP000541558"/>
    </source>
</evidence>
<dbReference type="Gene3D" id="3.90.1580.10">
    <property type="entry name" value="paralog of FGE (formylglycine-generating enzyme)"/>
    <property type="match status" value="1"/>
</dbReference>
<dbReference type="Pfam" id="PF10017">
    <property type="entry name" value="Methyltransf_33"/>
    <property type="match status" value="2"/>
</dbReference>
<feature type="compositionally biased region" description="Low complexity" evidence="6">
    <location>
        <begin position="225"/>
        <end position="245"/>
    </location>
</feature>
<evidence type="ECO:0000259" key="7">
    <source>
        <dbReference type="Pfam" id="PF03781"/>
    </source>
</evidence>
<feature type="domain" description="DinB-like" evidence="9">
    <location>
        <begin position="504"/>
        <end position="633"/>
    </location>
</feature>
<reference evidence="10 11" key="1">
    <citation type="journal article" date="2020" name="ISME J.">
        <title>Uncovering the hidden diversity of litter-decomposition mechanisms in mushroom-forming fungi.</title>
        <authorList>
            <person name="Floudas D."/>
            <person name="Bentzer J."/>
            <person name="Ahren D."/>
            <person name="Johansson T."/>
            <person name="Persson P."/>
            <person name="Tunlid A."/>
        </authorList>
    </citation>
    <scope>NUCLEOTIDE SEQUENCE [LARGE SCALE GENOMIC DNA]</scope>
    <source>
        <strain evidence="10 11">CBS 175.51</strain>
    </source>
</reference>
<evidence type="ECO:0000259" key="9">
    <source>
        <dbReference type="Pfam" id="PF12867"/>
    </source>
</evidence>
<keyword evidence="3" id="KW-0560">Oxidoreductase</keyword>
<accession>A0A8H5BAR1</accession>
<name>A0A8H5BAR1_9AGAR</name>
<feature type="domain" description="Sulfatase-modifying factor enzyme-like" evidence="7">
    <location>
        <begin position="848"/>
        <end position="923"/>
    </location>
</feature>
<organism evidence="10 11">
    <name type="scientific">Ephemerocybe angulata</name>
    <dbReference type="NCBI Taxonomy" id="980116"/>
    <lineage>
        <taxon>Eukaryota</taxon>
        <taxon>Fungi</taxon>
        <taxon>Dikarya</taxon>
        <taxon>Basidiomycota</taxon>
        <taxon>Agaricomycotina</taxon>
        <taxon>Agaricomycetes</taxon>
        <taxon>Agaricomycetidae</taxon>
        <taxon>Agaricales</taxon>
        <taxon>Agaricineae</taxon>
        <taxon>Psathyrellaceae</taxon>
        <taxon>Ephemerocybe</taxon>
    </lineage>
</organism>
<comment type="caution">
    <text evidence="10">The sequence shown here is derived from an EMBL/GenBank/DDBJ whole genome shotgun (WGS) entry which is preliminary data.</text>
</comment>
<dbReference type="Pfam" id="PF12867">
    <property type="entry name" value="DinB_2"/>
    <property type="match status" value="1"/>
</dbReference>
<dbReference type="AlphaFoldDB" id="A0A8H5BAR1"/>
<dbReference type="InterPro" id="IPR016187">
    <property type="entry name" value="CTDL_fold"/>
</dbReference>
<dbReference type="InterPro" id="IPR019257">
    <property type="entry name" value="MeTrfase_dom"/>
</dbReference>
<evidence type="ECO:0000256" key="1">
    <source>
        <dbReference type="ARBA" id="ARBA00022603"/>
    </source>
</evidence>
<gene>
    <name evidence="10" type="ORF">D9611_010991</name>
</gene>
<evidence type="ECO:0000313" key="10">
    <source>
        <dbReference type="EMBL" id="KAF5319895.1"/>
    </source>
</evidence>
<keyword evidence="11" id="KW-1185">Reference proteome</keyword>
<keyword evidence="1" id="KW-0489">Methyltransferase</keyword>